<dbReference type="OrthoDB" id="7941698at2"/>
<name>A0A285TTZ0_9HYPH</name>
<feature type="region of interest" description="Disordered" evidence="1">
    <location>
        <begin position="223"/>
        <end position="252"/>
    </location>
</feature>
<evidence type="ECO:0000313" key="4">
    <source>
        <dbReference type="Proteomes" id="UP000219331"/>
    </source>
</evidence>
<protein>
    <submittedName>
        <fullName evidence="3">Hook-length control protein FliK</fullName>
    </submittedName>
</protein>
<dbReference type="Pfam" id="PF02120">
    <property type="entry name" value="Flg_hook"/>
    <property type="match status" value="1"/>
</dbReference>
<dbReference type="RefSeq" id="WP_141402654.1">
    <property type="nucleotide sequence ID" value="NZ_OBML01000018.1"/>
</dbReference>
<organism evidence="3 4">
    <name type="scientific">Stappia indica</name>
    <dbReference type="NCBI Taxonomy" id="538381"/>
    <lineage>
        <taxon>Bacteria</taxon>
        <taxon>Pseudomonadati</taxon>
        <taxon>Pseudomonadota</taxon>
        <taxon>Alphaproteobacteria</taxon>
        <taxon>Hyphomicrobiales</taxon>
        <taxon>Stappiaceae</taxon>
        <taxon>Stappia</taxon>
    </lineage>
</organism>
<dbReference type="InterPro" id="IPR021136">
    <property type="entry name" value="Flagellar_hook_control-like_C"/>
</dbReference>
<feature type="compositionally biased region" description="Polar residues" evidence="1">
    <location>
        <begin position="92"/>
        <end position="102"/>
    </location>
</feature>
<accession>A0A285TTZ0</accession>
<feature type="domain" description="Flagellar hook-length control protein-like C-terminal" evidence="2">
    <location>
        <begin position="341"/>
        <end position="411"/>
    </location>
</feature>
<evidence type="ECO:0000313" key="3">
    <source>
        <dbReference type="EMBL" id="SOC27434.1"/>
    </source>
</evidence>
<reference evidence="3 4" key="1">
    <citation type="submission" date="2017-08" db="EMBL/GenBank/DDBJ databases">
        <authorList>
            <person name="de Groot N.N."/>
        </authorList>
    </citation>
    <scope>NUCLEOTIDE SEQUENCE [LARGE SCALE GENOMIC DNA]</scope>
    <source>
        <strain evidence="3 4">USBA 352</strain>
    </source>
</reference>
<evidence type="ECO:0000256" key="1">
    <source>
        <dbReference type="SAM" id="MobiDB-lite"/>
    </source>
</evidence>
<sequence>MISRVNSPSQGNQTGIVAVRPVSRVPMLNVGDAIAVRVAKHLTDNVMRLVGGGAGGGGFQLDVEGQEMLPLGSRATLSVERGPDGPRYQVSAAPQNAAQTPGQGAPASALGETAALARIASLATSLAARQDGLSPLYAGLAATLAAAPAGVPGGLLPPAVTSALAGLLGFRLDPTAGRDGRLDGPALKAALEGLTGRGATGGTGTSLDDALSELLSVLKGAAGGREAPARQATPPPLPGISRHPRGEKPARASSELVSALLARDGEEAAAILAAKTDAALARLRLASLASRGLLADGEGAGDAALFDRTIDLPLVVGGQTSVISLQIGRDDTPGHEGEGAHPAWRLRFALDTEATGAVEALVGLDGPRLFASLWAVRPDIAADLRERLPRLAATLAEQGLEVVDLKVTGGLPDDPPTPSGQFVDVVS</sequence>
<evidence type="ECO:0000259" key="2">
    <source>
        <dbReference type="Pfam" id="PF02120"/>
    </source>
</evidence>
<dbReference type="AlphaFoldDB" id="A0A285TTZ0"/>
<keyword evidence="4" id="KW-1185">Reference proteome</keyword>
<dbReference type="STRING" id="538381.GCA_001696535_00652"/>
<feature type="region of interest" description="Disordered" evidence="1">
    <location>
        <begin position="80"/>
        <end position="109"/>
    </location>
</feature>
<proteinExistence type="predicted"/>
<dbReference type="Proteomes" id="UP000219331">
    <property type="component" value="Unassembled WGS sequence"/>
</dbReference>
<gene>
    <name evidence="3" type="ORF">SAMN05421512_11828</name>
</gene>
<dbReference type="EMBL" id="OBML01000018">
    <property type="protein sequence ID" value="SOC27434.1"/>
    <property type="molecule type" value="Genomic_DNA"/>
</dbReference>